<keyword evidence="4" id="KW-0175">Coiled coil</keyword>
<accession>A0A4Q0VB00</accession>
<dbReference type="PRINTS" id="PR00260">
    <property type="entry name" value="CHEMTRNSDUCR"/>
</dbReference>
<dbReference type="Proteomes" id="UP000290921">
    <property type="component" value="Unassembled WGS sequence"/>
</dbReference>
<dbReference type="Pfam" id="PF07700">
    <property type="entry name" value="HNOB"/>
    <property type="match status" value="1"/>
</dbReference>
<dbReference type="InterPro" id="IPR024096">
    <property type="entry name" value="NO_sig/Golgi_transp_ligand-bd"/>
</dbReference>
<comment type="caution">
    <text evidence="6">The sequence shown here is derived from an EMBL/GenBank/DDBJ whole genome shotgun (WGS) entry which is preliminary data.</text>
</comment>
<dbReference type="Gene3D" id="3.90.1520.10">
    <property type="entry name" value="H-NOX domain"/>
    <property type="match status" value="1"/>
</dbReference>
<feature type="coiled-coil region" evidence="4">
    <location>
        <begin position="170"/>
        <end position="197"/>
    </location>
</feature>
<protein>
    <submittedName>
        <fullName evidence="6">Chemotaxis protein</fullName>
    </submittedName>
</protein>
<evidence type="ECO:0000313" key="7">
    <source>
        <dbReference type="Proteomes" id="UP000290921"/>
    </source>
</evidence>
<dbReference type="EMBL" id="QMAP01000010">
    <property type="protein sequence ID" value="RXI46581.1"/>
    <property type="molecule type" value="Genomic_DNA"/>
</dbReference>
<dbReference type="InterPro" id="IPR011644">
    <property type="entry name" value="Heme_NO-bd"/>
</dbReference>
<dbReference type="SUPFAM" id="SSF111126">
    <property type="entry name" value="Ligand-binding domain in the NO signalling and Golgi transport"/>
    <property type="match status" value="1"/>
</dbReference>
<evidence type="ECO:0000256" key="3">
    <source>
        <dbReference type="PROSITE-ProRule" id="PRU00284"/>
    </source>
</evidence>
<dbReference type="PANTHER" id="PTHR32089">
    <property type="entry name" value="METHYL-ACCEPTING CHEMOTAXIS PROTEIN MCPB"/>
    <property type="match status" value="1"/>
</dbReference>
<feature type="domain" description="Methyl-accepting transducer" evidence="5">
    <location>
        <begin position="331"/>
        <end position="588"/>
    </location>
</feature>
<evidence type="ECO:0000313" key="6">
    <source>
        <dbReference type="EMBL" id="RXI46581.1"/>
    </source>
</evidence>
<proteinExistence type="inferred from homology"/>
<dbReference type="AlphaFoldDB" id="A0A4Q0VB00"/>
<sequence>MIFDNILINLNMVSNGGNRMKGTIVATWMRTCRKLYNDDVVNKAMSSVGWDSNKIFKPTENVEDSDLKKVIEYIAKSEKLELGHLWRQIGKDNLVSFYNDFPAFFQHENLYSFFNSLFDIHVVMTKKFPGAKPPLVTIEPISSKEAIFYYESKRGMFDYLLGLIEGSIKYFKEDIEIEELERTNESLKLKLKFQKNIYLKKEFKFNKLMSFGFIKNLSAKIAISSFIISMISNLYISEARLYRTGVSSLVQALIIFVICELLFKPKNFIKRELEKIKDHNYSEKTKIVTKDFFEDIVEIINQNKDTVKKDFVSFKGVTDEMNTFVGNINKISDAMNYTSQGIAGVVEQVAETSVSQAQNTEKTVFVLNGNIDSLRKIVENENNNKIELECALDKVNNSYKNVEGTSKNILDTLDKFQEVKEKGQELQNRAEDITSIVSIVAQISEQTNLLALNASIEAARAGEQGKGFAVVAEEVRNLAEQTKEAVEETNSSLVNFAKEIKNLSDKIDGQYEVLKNETKNLEVVRNISYEATTSIQSVASSMIYTINDLNKEAESINNIFGNIESLAAIAEENSASSEEVSASVSSYINEIRKLTDNINEFKKITESFKAELCQYKI</sequence>
<comment type="similarity">
    <text evidence="2">Belongs to the methyl-accepting chemotaxis (MCP) protein family.</text>
</comment>
<organism evidence="6 7">
    <name type="scientific">Clostridium tetani</name>
    <dbReference type="NCBI Taxonomy" id="1513"/>
    <lineage>
        <taxon>Bacteria</taxon>
        <taxon>Bacillati</taxon>
        <taxon>Bacillota</taxon>
        <taxon>Clostridia</taxon>
        <taxon>Eubacteriales</taxon>
        <taxon>Clostridiaceae</taxon>
        <taxon>Clostridium</taxon>
    </lineage>
</organism>
<dbReference type="GO" id="GO:0020037">
    <property type="term" value="F:heme binding"/>
    <property type="evidence" value="ECO:0007669"/>
    <property type="project" value="InterPro"/>
</dbReference>
<dbReference type="InterPro" id="IPR038158">
    <property type="entry name" value="H-NOX_domain_sf"/>
</dbReference>
<dbReference type="PROSITE" id="PS50111">
    <property type="entry name" value="CHEMOTAXIS_TRANSDUC_2"/>
    <property type="match status" value="1"/>
</dbReference>
<dbReference type="PANTHER" id="PTHR32089:SF112">
    <property type="entry name" value="LYSOZYME-LIKE PROTEIN-RELATED"/>
    <property type="match status" value="1"/>
</dbReference>
<keyword evidence="1 3" id="KW-0807">Transducer</keyword>
<dbReference type="InterPro" id="IPR004090">
    <property type="entry name" value="Chemotax_Me-accpt_rcpt"/>
</dbReference>
<evidence type="ECO:0000256" key="2">
    <source>
        <dbReference type="ARBA" id="ARBA00029447"/>
    </source>
</evidence>
<dbReference type="InterPro" id="IPR004089">
    <property type="entry name" value="MCPsignal_dom"/>
</dbReference>
<dbReference type="Pfam" id="PF00015">
    <property type="entry name" value="MCPsignal"/>
    <property type="match status" value="1"/>
</dbReference>
<name>A0A4Q0VB00_CLOTA</name>
<gene>
    <name evidence="6" type="ORF">DP130_10615</name>
</gene>
<dbReference type="GO" id="GO:0016020">
    <property type="term" value="C:membrane"/>
    <property type="evidence" value="ECO:0007669"/>
    <property type="project" value="InterPro"/>
</dbReference>
<dbReference type="GO" id="GO:0007165">
    <property type="term" value="P:signal transduction"/>
    <property type="evidence" value="ECO:0007669"/>
    <property type="project" value="UniProtKB-KW"/>
</dbReference>
<evidence type="ECO:0000256" key="4">
    <source>
        <dbReference type="SAM" id="Coils"/>
    </source>
</evidence>
<evidence type="ECO:0000259" key="5">
    <source>
        <dbReference type="PROSITE" id="PS50111"/>
    </source>
</evidence>
<reference evidence="6 7" key="1">
    <citation type="submission" date="2018-06" db="EMBL/GenBank/DDBJ databases">
        <title>Genome conservation of Clostridium tetani.</title>
        <authorList>
            <person name="Bruggemann H."/>
            <person name="Popoff M.R."/>
        </authorList>
    </citation>
    <scope>NUCLEOTIDE SEQUENCE [LARGE SCALE GENOMIC DNA]</scope>
    <source>
        <strain evidence="6 7">2017.061</strain>
    </source>
</reference>
<dbReference type="GO" id="GO:0004888">
    <property type="term" value="F:transmembrane signaling receptor activity"/>
    <property type="evidence" value="ECO:0007669"/>
    <property type="project" value="InterPro"/>
</dbReference>
<feature type="coiled-coil region" evidence="4">
    <location>
        <begin position="371"/>
        <end position="398"/>
    </location>
</feature>
<dbReference type="Gene3D" id="1.10.287.950">
    <property type="entry name" value="Methyl-accepting chemotaxis protein"/>
    <property type="match status" value="1"/>
</dbReference>
<dbReference type="GO" id="GO:0006935">
    <property type="term" value="P:chemotaxis"/>
    <property type="evidence" value="ECO:0007669"/>
    <property type="project" value="InterPro"/>
</dbReference>
<evidence type="ECO:0000256" key="1">
    <source>
        <dbReference type="ARBA" id="ARBA00023224"/>
    </source>
</evidence>
<dbReference type="SUPFAM" id="SSF58104">
    <property type="entry name" value="Methyl-accepting chemotaxis protein (MCP) signaling domain"/>
    <property type="match status" value="1"/>
</dbReference>
<feature type="coiled-coil region" evidence="4">
    <location>
        <begin position="472"/>
        <end position="506"/>
    </location>
</feature>
<dbReference type="SMART" id="SM00283">
    <property type="entry name" value="MA"/>
    <property type="match status" value="1"/>
</dbReference>